<evidence type="ECO:0000313" key="4">
    <source>
        <dbReference type="Proteomes" id="UP000503447"/>
    </source>
</evidence>
<feature type="region of interest" description="Disordered" evidence="1">
    <location>
        <begin position="125"/>
        <end position="172"/>
    </location>
</feature>
<protein>
    <submittedName>
        <fullName evidence="3">Uncharacterized protein</fullName>
    </submittedName>
</protein>
<feature type="signal peptide" evidence="2">
    <location>
        <begin position="1"/>
        <end position="29"/>
    </location>
</feature>
<accession>A0A6M5YII9</accession>
<keyword evidence="4" id="KW-1185">Reference proteome</keyword>
<dbReference type="EMBL" id="CP053452">
    <property type="protein sequence ID" value="QJW93354.1"/>
    <property type="molecule type" value="Genomic_DNA"/>
</dbReference>
<feature type="chain" id="PRO_5026902037" evidence="2">
    <location>
        <begin position="30"/>
        <end position="172"/>
    </location>
</feature>
<proteinExistence type="predicted"/>
<keyword evidence="2" id="KW-0732">Signal</keyword>
<dbReference type="Proteomes" id="UP000503447">
    <property type="component" value="Chromosome"/>
</dbReference>
<name>A0A6M5YII9_9BACT</name>
<dbReference type="RefSeq" id="WP_171469558.1">
    <property type="nucleotide sequence ID" value="NZ_CP053452.2"/>
</dbReference>
<organism evidence="3 4">
    <name type="scientific">Frigoriglobus tundricola</name>
    <dbReference type="NCBI Taxonomy" id="2774151"/>
    <lineage>
        <taxon>Bacteria</taxon>
        <taxon>Pseudomonadati</taxon>
        <taxon>Planctomycetota</taxon>
        <taxon>Planctomycetia</taxon>
        <taxon>Gemmatales</taxon>
        <taxon>Gemmataceae</taxon>
        <taxon>Frigoriglobus</taxon>
    </lineage>
</organism>
<gene>
    <name evidence="3" type="ORF">FTUN_0860</name>
</gene>
<dbReference type="AlphaFoldDB" id="A0A6M5YII9"/>
<evidence type="ECO:0000313" key="3">
    <source>
        <dbReference type="EMBL" id="QJW93354.1"/>
    </source>
</evidence>
<evidence type="ECO:0000256" key="2">
    <source>
        <dbReference type="SAM" id="SignalP"/>
    </source>
</evidence>
<sequence>MSIRSFFTRVMSGAAVAAALAWSGSPVRAADVPAPVPAAGAAYPGAAPVSVSADPVGCATCQHGATKSSCATCSKSLILGNHANRTKGMYQVNLAPGACFGYFQTQWRKWDEVCPYPYLGTGVNDAPRPPAGVLNPKAPGTGGELNPPRPVEPKKTGSDLPPIPQVPGKFAP</sequence>
<dbReference type="KEGG" id="ftj:FTUN_0860"/>
<evidence type="ECO:0000256" key="1">
    <source>
        <dbReference type="SAM" id="MobiDB-lite"/>
    </source>
</evidence>
<reference evidence="4" key="1">
    <citation type="submission" date="2020-05" db="EMBL/GenBank/DDBJ databases">
        <title>Frigoriglobus tundricola gen. nov., sp. nov., a psychrotolerant cellulolytic planctomycete of the family Gemmataceae with two divergent copies of 16S rRNA gene.</title>
        <authorList>
            <person name="Kulichevskaya I.S."/>
            <person name="Ivanova A.A."/>
            <person name="Naumoff D.G."/>
            <person name="Beletsky A.V."/>
            <person name="Rijpstra W.I.C."/>
            <person name="Sinninghe Damste J.S."/>
            <person name="Mardanov A.V."/>
            <person name="Ravin N.V."/>
            <person name="Dedysh S.N."/>
        </authorList>
    </citation>
    <scope>NUCLEOTIDE SEQUENCE [LARGE SCALE GENOMIC DNA]</scope>
    <source>
        <strain evidence="4">PL17</strain>
    </source>
</reference>